<evidence type="ECO:0000256" key="4">
    <source>
        <dbReference type="ARBA" id="ARBA00022622"/>
    </source>
</evidence>
<dbReference type="Pfam" id="PF13206">
    <property type="entry name" value="VSG_B"/>
    <property type="match status" value="1"/>
</dbReference>
<evidence type="ECO:0000256" key="1">
    <source>
        <dbReference type="ARBA" id="ARBA00002523"/>
    </source>
</evidence>
<keyword evidence="12" id="KW-1185">Reference proteome</keyword>
<organism evidence="11 12">
    <name type="scientific">Trypanosoma equiperdum</name>
    <dbReference type="NCBI Taxonomy" id="5694"/>
    <lineage>
        <taxon>Eukaryota</taxon>
        <taxon>Discoba</taxon>
        <taxon>Euglenozoa</taxon>
        <taxon>Kinetoplastea</taxon>
        <taxon>Metakinetoplastina</taxon>
        <taxon>Trypanosomatida</taxon>
        <taxon>Trypanosomatidae</taxon>
        <taxon>Trypanosoma</taxon>
    </lineage>
</organism>
<evidence type="ECO:0000256" key="7">
    <source>
        <dbReference type="ARBA" id="ARBA00023180"/>
    </source>
</evidence>
<dbReference type="VEuPathDB" id="TriTrypDB:TEOVI_000144800"/>
<feature type="domain" description="Trypanosome variant surface glycoprotein B-type N-terminal" evidence="10">
    <location>
        <begin position="17"/>
        <end position="340"/>
    </location>
</feature>
<dbReference type="GeneID" id="92375388"/>
<sequence>MAPEKIATLLLLIEAAITKQTLAAIQTENAQDFSFLCGIANLKAVEPKKPSVAADSMAKLKELRQMNVKTADQNWQKQFDGKKQTLKWRAKKAEYKRDDVRKHWAGQWVNWIDDHHRAYKEDEGKKWHQKNPTPADDWAKAPNHAAINTTLYEAIQVVSDYKSAKTEATTTKPATPKQAILEALYGRGAAATAKIGTFTTPSGENRATKCAANGGKSLSSDMLCICGLEAGGASDECGISGVTISFEGSTASSIQALKDKCPKAKPPSPTPTTIMALVAAVASRLRVSGNRNTAVIHLGKIAGAGGTCSGANTECCVIYTKYFTEAENKGGESIPCVAKLV</sequence>
<proteinExistence type="predicted"/>
<keyword evidence="7" id="KW-0325">Glycoprotein</keyword>
<evidence type="ECO:0000313" key="12">
    <source>
        <dbReference type="Proteomes" id="UP000195570"/>
    </source>
</evidence>
<evidence type="ECO:0000256" key="2">
    <source>
        <dbReference type="ARBA" id="ARBA00004609"/>
    </source>
</evidence>
<dbReference type="GO" id="GO:0005886">
    <property type="term" value="C:plasma membrane"/>
    <property type="evidence" value="ECO:0007669"/>
    <property type="project" value="UniProtKB-SubCell"/>
</dbReference>
<evidence type="ECO:0000256" key="5">
    <source>
        <dbReference type="ARBA" id="ARBA00022729"/>
    </source>
</evidence>
<gene>
    <name evidence="11" type="ORF">TEOVI_000144800</name>
</gene>
<dbReference type="EMBL" id="CZPT02001321">
    <property type="protein sequence ID" value="SCU69879.1"/>
    <property type="molecule type" value="Genomic_DNA"/>
</dbReference>
<dbReference type="Proteomes" id="UP000195570">
    <property type="component" value="Unassembled WGS sequence"/>
</dbReference>
<dbReference type="RefSeq" id="XP_067080772.1">
    <property type="nucleotide sequence ID" value="XM_067224671.1"/>
</dbReference>
<name>A0A1G4ICN3_TRYEQ</name>
<evidence type="ECO:0000313" key="11">
    <source>
        <dbReference type="EMBL" id="SCU69879.1"/>
    </source>
</evidence>
<keyword evidence="4" id="KW-0336">GPI-anchor</keyword>
<keyword evidence="3" id="KW-1003">Cell membrane</keyword>
<comment type="subcellular location">
    <subcellularLocation>
        <location evidence="2">Cell membrane</location>
        <topology evidence="2">Lipid-anchor</topology>
        <topology evidence="2">GPI-anchor</topology>
    </subcellularLocation>
</comment>
<dbReference type="AlphaFoldDB" id="A0A1G4ICN3"/>
<keyword evidence="8" id="KW-0449">Lipoprotein</keyword>
<comment type="caution">
    <text evidence="11">The sequence shown here is derived from an EMBL/GenBank/DDBJ whole genome shotgun (WGS) entry which is preliminary data.</text>
</comment>
<evidence type="ECO:0000256" key="3">
    <source>
        <dbReference type="ARBA" id="ARBA00022475"/>
    </source>
</evidence>
<evidence type="ECO:0000256" key="8">
    <source>
        <dbReference type="ARBA" id="ARBA00023288"/>
    </source>
</evidence>
<comment type="function">
    <text evidence="1">VSG forms a coat on the surface of the parasite. The trypanosome evades the immune response of the host by expressing a series of antigenically distinct VSGs from an estimated 1000 VSG genes.</text>
</comment>
<dbReference type="InterPro" id="IPR025932">
    <property type="entry name" value="Trypano_VSG_B_N_dom"/>
</dbReference>
<protein>
    <submittedName>
        <fullName evidence="11">Variant surface glycoprotein (VSG), putative</fullName>
    </submittedName>
</protein>
<keyword evidence="6" id="KW-0472">Membrane</keyword>
<feature type="signal peptide" evidence="9">
    <location>
        <begin position="1"/>
        <end position="23"/>
    </location>
</feature>
<keyword evidence="5 9" id="KW-0732">Signal</keyword>
<evidence type="ECO:0000259" key="10">
    <source>
        <dbReference type="Pfam" id="PF13206"/>
    </source>
</evidence>
<dbReference type="GO" id="GO:0098552">
    <property type="term" value="C:side of membrane"/>
    <property type="evidence" value="ECO:0007669"/>
    <property type="project" value="UniProtKB-KW"/>
</dbReference>
<reference evidence="11" key="1">
    <citation type="submission" date="2016-09" db="EMBL/GenBank/DDBJ databases">
        <authorList>
            <person name="Hebert L."/>
            <person name="Moumen B."/>
        </authorList>
    </citation>
    <scope>NUCLEOTIDE SEQUENCE [LARGE SCALE GENOMIC DNA]</scope>
    <source>
        <strain evidence="11">OVI</strain>
    </source>
</reference>
<evidence type="ECO:0000256" key="6">
    <source>
        <dbReference type="ARBA" id="ARBA00023136"/>
    </source>
</evidence>
<evidence type="ECO:0000256" key="9">
    <source>
        <dbReference type="SAM" id="SignalP"/>
    </source>
</evidence>
<accession>A0A1G4ICN3</accession>
<feature type="chain" id="PRO_5009235391" evidence="9">
    <location>
        <begin position="24"/>
        <end position="341"/>
    </location>
</feature>